<dbReference type="NCBIfam" id="TIGR04183">
    <property type="entry name" value="Por_Secre_tail"/>
    <property type="match status" value="1"/>
</dbReference>
<evidence type="ECO:0000256" key="1">
    <source>
        <dbReference type="SAM" id="SignalP"/>
    </source>
</evidence>
<keyword evidence="1" id="KW-0732">Signal</keyword>
<organism evidence="3 4">
    <name type="scientific">Adhaeribacter terrigena</name>
    <dbReference type="NCBI Taxonomy" id="2793070"/>
    <lineage>
        <taxon>Bacteria</taxon>
        <taxon>Pseudomonadati</taxon>
        <taxon>Bacteroidota</taxon>
        <taxon>Cytophagia</taxon>
        <taxon>Cytophagales</taxon>
        <taxon>Hymenobacteraceae</taxon>
        <taxon>Adhaeribacter</taxon>
    </lineage>
</organism>
<dbReference type="RefSeq" id="WP_200506824.1">
    <property type="nucleotide sequence ID" value="NZ_JAEHFX010000007.1"/>
</dbReference>
<name>A0ABS1C3L4_9BACT</name>
<evidence type="ECO:0000313" key="3">
    <source>
        <dbReference type="EMBL" id="MBK0403984.1"/>
    </source>
</evidence>
<keyword evidence="4" id="KW-1185">Reference proteome</keyword>
<feature type="signal peptide" evidence="1">
    <location>
        <begin position="1"/>
        <end position="21"/>
    </location>
</feature>
<dbReference type="EMBL" id="JAEHFX010000007">
    <property type="protein sequence ID" value="MBK0403984.1"/>
    <property type="molecule type" value="Genomic_DNA"/>
</dbReference>
<dbReference type="Proteomes" id="UP000644147">
    <property type="component" value="Unassembled WGS sequence"/>
</dbReference>
<dbReference type="InterPro" id="IPR026444">
    <property type="entry name" value="Secre_tail"/>
</dbReference>
<feature type="domain" description="Secretion system C-terminal sorting" evidence="2">
    <location>
        <begin position="475"/>
        <end position="545"/>
    </location>
</feature>
<comment type="caution">
    <text evidence="3">The sequence shown here is derived from an EMBL/GenBank/DDBJ whole genome shotgun (WGS) entry which is preliminary data.</text>
</comment>
<feature type="chain" id="PRO_5046776992" evidence="1">
    <location>
        <begin position="22"/>
        <end position="553"/>
    </location>
</feature>
<accession>A0ABS1C3L4</accession>
<evidence type="ECO:0000313" key="4">
    <source>
        <dbReference type="Proteomes" id="UP000644147"/>
    </source>
</evidence>
<proteinExistence type="predicted"/>
<evidence type="ECO:0000259" key="2">
    <source>
        <dbReference type="Pfam" id="PF18962"/>
    </source>
</evidence>
<gene>
    <name evidence="3" type="ORF">I5M27_13395</name>
</gene>
<dbReference type="Pfam" id="PF18962">
    <property type="entry name" value="Por_Secre_tail"/>
    <property type="match status" value="1"/>
</dbReference>
<sequence>MKKELLLLLLFLAGIKFSTYATHFAGTELTYKALAPNTYEVTFKLYRECNSTAFPTSMGITVAAPGCNTGRNITLNLASQQIRSVKGPAALGGCNAGYEGILSLGTYTGTLTFAAAEQSCTDWVLSWSTCCRTDIANLNNASTSSIYTEAHLKLLPNLVNSSPQFDTINFNAPPAGYNQKILVSALAQDADGDSLVYSSVAPLTSANQPLTYGPLPGNGAGHFINPNPQPPFDTINNPQIAVMPALGTNYSPSFPLFSIIVDWVVGQQVVNAQPFFELNPHTGNIAFQPAYYITTSGPPSQMGQNRYVLTIQVDEYRKINGVPTKIGSVRRETYIDVIDGAGNANPYLSQVEMNATAIAEGDLIELRPGVTMNLKLTATDQDSTSTVLMTSNVSSILPGAVFSQNGLNLPAGSVTWTATASDVRDQPYYFNVVLKDNVSPMRGYHERTIGVRVRQNGNVTGIKKAFAANANFTAYPNPFTDKISFKFNQQVKAESIIIYNVLGRQVDQIEISKTASGEQHLQWENAGKHAAGIYVAKLVSADKTVQTLKFTKL</sequence>
<protein>
    <submittedName>
        <fullName evidence="3">T9SS type A sorting domain-containing protein</fullName>
    </submittedName>
</protein>
<reference evidence="3 4" key="1">
    <citation type="submission" date="2020-12" db="EMBL/GenBank/DDBJ databases">
        <title>Bacterial novel species Adhaeribacter sp. BT258 isolated from soil.</title>
        <authorList>
            <person name="Jung H.-Y."/>
        </authorList>
    </citation>
    <scope>NUCLEOTIDE SEQUENCE [LARGE SCALE GENOMIC DNA]</scope>
    <source>
        <strain evidence="3 4">BT258</strain>
    </source>
</reference>